<dbReference type="PANTHER" id="PTHR42894:SF1">
    <property type="entry name" value="N-(5'-PHOSPHORIBOSYL)ANTHRANILATE ISOMERASE"/>
    <property type="match status" value="1"/>
</dbReference>
<accession>A0A1M5AB03</accession>
<dbReference type="STRING" id="2017.SAMN05444320_10331"/>
<dbReference type="EMBL" id="FQVN01000003">
    <property type="protein sequence ID" value="SHF27072.1"/>
    <property type="molecule type" value="Genomic_DNA"/>
</dbReference>
<dbReference type="Gene3D" id="3.20.20.70">
    <property type="entry name" value="Aldolase class I"/>
    <property type="match status" value="1"/>
</dbReference>
<evidence type="ECO:0000313" key="2">
    <source>
        <dbReference type="EMBL" id="SHF27072.1"/>
    </source>
</evidence>
<proteinExistence type="predicted"/>
<reference evidence="2 3" key="1">
    <citation type="submission" date="2016-11" db="EMBL/GenBank/DDBJ databases">
        <authorList>
            <person name="Jaros S."/>
            <person name="Januszkiewicz K."/>
            <person name="Wedrychowicz H."/>
        </authorList>
    </citation>
    <scope>NUCLEOTIDE SEQUENCE [LARGE SCALE GENOMIC DNA]</scope>
    <source>
        <strain evidence="2 3">DSM 44523</strain>
    </source>
</reference>
<dbReference type="InterPro" id="IPR013785">
    <property type="entry name" value="Aldolase_TIM"/>
</dbReference>
<organism evidence="2 3">
    <name type="scientific">Streptoalloteichus hindustanus</name>
    <dbReference type="NCBI Taxonomy" id="2017"/>
    <lineage>
        <taxon>Bacteria</taxon>
        <taxon>Bacillati</taxon>
        <taxon>Actinomycetota</taxon>
        <taxon>Actinomycetes</taxon>
        <taxon>Pseudonocardiales</taxon>
        <taxon>Pseudonocardiaceae</taxon>
        <taxon>Streptoalloteichus</taxon>
    </lineage>
</organism>
<dbReference type="InterPro" id="IPR011060">
    <property type="entry name" value="RibuloseP-bd_barrel"/>
</dbReference>
<dbReference type="InterPro" id="IPR044643">
    <property type="entry name" value="TrpF_fam"/>
</dbReference>
<evidence type="ECO:0000313" key="3">
    <source>
        <dbReference type="Proteomes" id="UP000184501"/>
    </source>
</evidence>
<comment type="catalytic activity">
    <reaction evidence="1">
        <text>N-(5-phospho-beta-D-ribosyl)anthranilate = 1-(2-carboxyphenylamino)-1-deoxy-D-ribulose 5-phosphate</text>
        <dbReference type="Rhea" id="RHEA:21540"/>
        <dbReference type="ChEBI" id="CHEBI:18277"/>
        <dbReference type="ChEBI" id="CHEBI:58613"/>
        <dbReference type="EC" id="5.3.1.24"/>
    </reaction>
</comment>
<dbReference type="Proteomes" id="UP000184501">
    <property type="component" value="Unassembled WGS sequence"/>
</dbReference>
<evidence type="ECO:0000256" key="1">
    <source>
        <dbReference type="ARBA" id="ARBA00001164"/>
    </source>
</evidence>
<dbReference type="AlphaFoldDB" id="A0A1M5AB03"/>
<dbReference type="GO" id="GO:0000162">
    <property type="term" value="P:L-tryptophan biosynthetic process"/>
    <property type="evidence" value="ECO:0007669"/>
    <property type="project" value="InterPro"/>
</dbReference>
<dbReference type="PANTHER" id="PTHR42894">
    <property type="entry name" value="N-(5'-PHOSPHORIBOSYL)ANTHRANILATE ISOMERASE"/>
    <property type="match status" value="1"/>
</dbReference>
<keyword evidence="3" id="KW-1185">Reference proteome</keyword>
<keyword evidence="2" id="KW-0413">Isomerase</keyword>
<name>A0A1M5AB03_STRHI</name>
<sequence length="282" mass="30895">MRIKICGAVRTADVELLAGMDVDLVGLRHGIGGARGGLRTVHPGRSELAADAFLRLSAHVRATRRLRPVLVTTVHDVAWLHDVLARSRVRWVQLHGHQSPGAVRALKSAFRPWEEPVTVVKVLRVRNGDCLERALVADYERAGVDLFLIDAEPGGGQSGQGQQSPTEPVLRVADRLTRPFLLAGGTSARRDTELAPVVRHPLFHGIDVDGETRVGNGGLHPERIEAVRHAWRTHWVKEWMTPRRSAATGRFEVADPVPAAPVPLPYGVRVPFLPRGCARQAV</sequence>
<dbReference type="SUPFAM" id="SSF51366">
    <property type="entry name" value="Ribulose-phoshate binding barrel"/>
    <property type="match status" value="1"/>
</dbReference>
<dbReference type="RefSeq" id="WP_073481120.1">
    <property type="nucleotide sequence ID" value="NZ_FQVN01000003.1"/>
</dbReference>
<gene>
    <name evidence="2" type="ORF">SAMN05444320_10331</name>
</gene>
<dbReference type="OrthoDB" id="3692632at2"/>
<dbReference type="GO" id="GO:0004640">
    <property type="term" value="F:phosphoribosylanthranilate isomerase activity"/>
    <property type="evidence" value="ECO:0007669"/>
    <property type="project" value="UniProtKB-EC"/>
</dbReference>
<protein>
    <submittedName>
        <fullName evidence="2">Phosphoribosylanthranilate isomerase</fullName>
    </submittedName>
</protein>